<evidence type="ECO:0000256" key="7">
    <source>
        <dbReference type="ARBA" id="ARBA00022989"/>
    </source>
</evidence>
<dbReference type="AlphaFoldDB" id="A0A380TFL9"/>
<keyword evidence="7 9" id="KW-1133">Transmembrane helix</keyword>
<feature type="transmembrane region" description="Helical" evidence="9">
    <location>
        <begin position="306"/>
        <end position="324"/>
    </location>
</feature>
<evidence type="ECO:0000259" key="10">
    <source>
        <dbReference type="Pfam" id="PF13632"/>
    </source>
</evidence>
<evidence type="ECO:0000256" key="8">
    <source>
        <dbReference type="ARBA" id="ARBA00023136"/>
    </source>
</evidence>
<keyword evidence="5" id="KW-0378">Hydrolase</keyword>
<dbReference type="Gene3D" id="3.20.20.80">
    <property type="entry name" value="Glycosidases"/>
    <property type="match status" value="1"/>
</dbReference>
<dbReference type="Gene3D" id="3.90.550.10">
    <property type="entry name" value="Spore Coat Polysaccharide Biosynthesis Protein SpsA, Chain A"/>
    <property type="match status" value="1"/>
</dbReference>
<dbReference type="EMBL" id="UIDG01000338">
    <property type="protein sequence ID" value="SUS07272.1"/>
    <property type="molecule type" value="Genomic_DNA"/>
</dbReference>
<dbReference type="InterPro" id="IPR001173">
    <property type="entry name" value="Glyco_trans_2-like"/>
</dbReference>
<dbReference type="Pfam" id="PF13632">
    <property type="entry name" value="Glyco_trans_2_3"/>
    <property type="match status" value="1"/>
</dbReference>
<evidence type="ECO:0000256" key="9">
    <source>
        <dbReference type="SAM" id="Phobius"/>
    </source>
</evidence>
<organism evidence="11">
    <name type="scientific">metagenome</name>
    <dbReference type="NCBI Taxonomy" id="256318"/>
    <lineage>
        <taxon>unclassified sequences</taxon>
        <taxon>metagenomes</taxon>
    </lineage>
</organism>
<proteinExistence type="predicted"/>
<dbReference type="GO" id="GO:0005886">
    <property type="term" value="C:plasma membrane"/>
    <property type="evidence" value="ECO:0007669"/>
    <property type="project" value="TreeGrafter"/>
</dbReference>
<feature type="transmembrane region" description="Helical" evidence="9">
    <location>
        <begin position="699"/>
        <end position="729"/>
    </location>
</feature>
<feature type="transmembrane region" description="Helical" evidence="9">
    <location>
        <begin position="362"/>
        <end position="383"/>
    </location>
</feature>
<evidence type="ECO:0000256" key="6">
    <source>
        <dbReference type="ARBA" id="ARBA00022842"/>
    </source>
</evidence>
<evidence type="ECO:0000256" key="4">
    <source>
        <dbReference type="ARBA" id="ARBA00022692"/>
    </source>
</evidence>
<dbReference type="FunFam" id="3.90.550.10:FF:000164">
    <property type="entry name" value="Beta-(1-3)-glucosyl transferase"/>
    <property type="match status" value="1"/>
</dbReference>
<keyword evidence="2" id="KW-0328">Glycosyltransferase</keyword>
<name>A0A380TFL9_9ZZZZ</name>
<evidence type="ECO:0000256" key="2">
    <source>
        <dbReference type="ARBA" id="ARBA00022676"/>
    </source>
</evidence>
<evidence type="ECO:0000256" key="1">
    <source>
        <dbReference type="ARBA" id="ARBA00004141"/>
    </source>
</evidence>
<dbReference type="PANTHER" id="PTHR43867">
    <property type="entry name" value="CELLULOSE SYNTHASE CATALYTIC SUBUNIT A [UDP-FORMING]"/>
    <property type="match status" value="1"/>
</dbReference>
<dbReference type="InterPro" id="IPR017853">
    <property type="entry name" value="GH"/>
</dbReference>
<gene>
    <name evidence="11" type="ORF">DF3PB_4020002</name>
</gene>
<protein>
    <recommendedName>
        <fullName evidence="10">Glycosyltransferase 2-like domain-containing protein</fullName>
    </recommendedName>
</protein>
<evidence type="ECO:0000256" key="3">
    <source>
        <dbReference type="ARBA" id="ARBA00022679"/>
    </source>
</evidence>
<reference evidence="11" key="1">
    <citation type="submission" date="2018-07" db="EMBL/GenBank/DDBJ databases">
        <authorList>
            <person name="Quirk P.G."/>
            <person name="Krulwich T.A."/>
        </authorList>
    </citation>
    <scope>NUCLEOTIDE SEQUENCE</scope>
</reference>
<dbReference type="InterPro" id="IPR050321">
    <property type="entry name" value="Glycosyltr_2/OpgH_subfam"/>
</dbReference>
<feature type="transmembrane region" description="Helical" evidence="9">
    <location>
        <begin position="336"/>
        <end position="356"/>
    </location>
</feature>
<keyword evidence="3" id="KW-0808">Transferase</keyword>
<dbReference type="InterPro" id="IPR029044">
    <property type="entry name" value="Nucleotide-diphossugar_trans"/>
</dbReference>
<evidence type="ECO:0000256" key="5">
    <source>
        <dbReference type="ARBA" id="ARBA00022801"/>
    </source>
</evidence>
<feature type="transmembrane region" description="Helical" evidence="9">
    <location>
        <begin position="741"/>
        <end position="762"/>
    </location>
</feature>
<evidence type="ECO:0000313" key="11">
    <source>
        <dbReference type="EMBL" id="SUS07272.1"/>
    </source>
</evidence>
<dbReference type="GO" id="GO:0005975">
    <property type="term" value="P:carbohydrate metabolic process"/>
    <property type="evidence" value="ECO:0007669"/>
    <property type="project" value="InterPro"/>
</dbReference>
<accession>A0A380TFL9</accession>
<keyword evidence="4 9" id="KW-0812">Transmembrane</keyword>
<feature type="transmembrane region" description="Helical" evidence="9">
    <location>
        <begin position="814"/>
        <end position="836"/>
    </location>
</feature>
<dbReference type="SUPFAM" id="SSF51445">
    <property type="entry name" value="(Trans)glycosidases"/>
    <property type="match status" value="1"/>
</dbReference>
<dbReference type="GO" id="GO:0016758">
    <property type="term" value="F:hexosyltransferase activity"/>
    <property type="evidence" value="ECO:0007669"/>
    <property type="project" value="TreeGrafter"/>
</dbReference>
<dbReference type="SUPFAM" id="SSF53448">
    <property type="entry name" value="Nucleotide-diphospho-sugar transferases"/>
    <property type="match status" value="1"/>
</dbReference>
<dbReference type="GO" id="GO:0004553">
    <property type="term" value="F:hydrolase activity, hydrolyzing O-glycosyl compounds"/>
    <property type="evidence" value="ECO:0007669"/>
    <property type="project" value="InterPro"/>
</dbReference>
<dbReference type="InterPro" id="IPR000490">
    <property type="entry name" value="Glyco_hydro_17"/>
</dbReference>
<keyword evidence="8 9" id="KW-0472">Membrane</keyword>
<comment type="subcellular location">
    <subcellularLocation>
        <location evidence="1">Membrane</location>
        <topology evidence="1">Multi-pass membrane protein</topology>
    </subcellularLocation>
</comment>
<feature type="domain" description="Glycosyltransferase 2-like" evidence="10">
    <location>
        <begin position="503"/>
        <end position="701"/>
    </location>
</feature>
<feature type="transmembrane region" description="Helical" evidence="9">
    <location>
        <begin position="670"/>
        <end position="693"/>
    </location>
</feature>
<dbReference type="Pfam" id="PF00332">
    <property type="entry name" value="Glyco_hydro_17"/>
    <property type="match status" value="1"/>
</dbReference>
<dbReference type="PANTHER" id="PTHR43867:SF4">
    <property type="entry name" value="BETA-(1-3)-GLUCOSYL TRANSFERASE"/>
    <property type="match status" value="1"/>
</dbReference>
<keyword evidence="6" id="KW-0460">Magnesium</keyword>
<sequence length="867" mass="95241">MRAVLVAALVAAVVHAAGWFVFAKNELPADVTGEISYLSYSPYAPGSDPKDREPVPVEQLKRDLGVIANVSRGVRTYSVIDGVDEVPALAAKMGLNVIVGAWIGDTEERDRHEMETVVALAKKNRNVRSVLVGNEVLLRGERTVDEMMAMIREVKKQVRVPVSTGEIWYQWLQYPELAKAVDYIAVHILPYWEGVAAEDAVSYTIAKIEELRKAFPGKRIVVAEFGWPSQGYNNLAAVPSATSQAKILRDFLAEAQRRGIEYNIVEAFDQVWKTNEGSVGAYWGMFDAHRNAKFSLTGPVADKNTLWKAIVAIVLGTGLTLLGLRTRQPNYGHAMMFALAGHGMAAGVALALAYPFENYLNIGIALTWAVGFVMVLLITVMTLGKVHELAEVLFGAKPRRLIGDTPALPLPASPPKVSIHVPAYREQPAMVIETLNSLAALDYPNFEAIIIVNNTPEAFYSAPVAARCRELGDRFKFLNITCSGFKAGALNVALQHTAADAEVIAVIDADYVVQPGWLKDLVPHFADPTVGLIQAPQDHRDGAESPLKRVMNAEYAGFFDIGMVQRNEDDAIIQHGTMCIVRRDALERLGGWSTETIVEDTELGLRLYEAGYQALYTNVRYGHGLLPDTFSAFKTQRFRWAYGAMQIIRKHWQHVTPTSRTLTPRQKFHFIAGWSLWLADALGALASMMNLLWVPMVLFVGVIIPTVAFTVPIMTAFAVNVLHCGLLYAKRVRMPLKEVPGAALAAMSLQLTVARAVFAGLVRDRLPFLRTDKGGNAKRGRENPAKWETVFGVLLLASALVLELTNEDRITEMSLFAVTLAIQSLPFLAASAMMLIERFQKSQVCGAVQPAAVFGLESAADSMEPSR</sequence>